<dbReference type="InterPro" id="IPR039223">
    <property type="entry name" value="AATF/Bfr2"/>
</dbReference>
<dbReference type="AlphaFoldDB" id="A0A8H3W810"/>
<dbReference type="InterPro" id="IPR012617">
    <property type="entry name" value="AATF_C"/>
</dbReference>
<comment type="caution">
    <text evidence="7">The sequence shown here is derived from an EMBL/GenBank/DDBJ whole genome shotgun (WGS) entry which is preliminary data.</text>
</comment>
<feature type="compositionally biased region" description="Acidic residues" evidence="3">
    <location>
        <begin position="332"/>
        <end position="354"/>
    </location>
</feature>
<dbReference type="GO" id="GO:0000462">
    <property type="term" value="P:maturation of SSU-rRNA from tricistronic rRNA transcript (SSU-rRNA, 5.8S rRNA, LSU-rRNA)"/>
    <property type="evidence" value="ECO:0007669"/>
    <property type="project" value="TreeGrafter"/>
</dbReference>
<dbReference type="Proteomes" id="UP000434172">
    <property type="component" value="Unassembled WGS sequence"/>
</dbReference>
<accession>A0A8H3W810</accession>
<dbReference type="InterPro" id="IPR012312">
    <property type="entry name" value="Hemerythrin-like"/>
</dbReference>
<dbReference type="Gene3D" id="1.20.120.520">
    <property type="entry name" value="nmb1532 protein domain like"/>
    <property type="match status" value="1"/>
</dbReference>
<keyword evidence="8" id="KW-1185">Reference proteome</keyword>
<name>A0A8H3W810_9PEZI</name>
<dbReference type="Pfam" id="PF01814">
    <property type="entry name" value="Hemerythrin"/>
    <property type="match status" value="1"/>
</dbReference>
<feature type="domain" description="Apoptosis-antagonizing transcription factor C-terminal" evidence="5">
    <location>
        <begin position="787"/>
        <end position="870"/>
    </location>
</feature>
<sequence>MAPIYADHPFPLVSTPISQLPKDPTMFHRMASEMALVHNCVLRGLNAIYLQAPHIKPEDEFSFANYMHQWYRMIHAHHSGEERLFFPAVERLTGIVGFMDVNIEQHKSFHNGLESFAQYIKALIAREVAYDGNKVVSLIDRFGKDLCLHLEEEIPTIISLEEFGTEKMAPVEEIFAQEAQEVMQEMGFLDGLPWALTTMDSAFEGGLWADVPPDPVGRLILKIVRYVTWWLHRDWWKFGAYAWRDDKHIEDNVSEPMRSSDDVPQMPYVIQRVVGFLILPRLTVKKFLEAQKFRLLNSAANRHTTGLATDDKMAARRRESDWEEQLPKDLDPEAEPVDESENESGSSESEDENVGTEHYVTVGKSKLREKEGVSLGPQYRGARVSRDALNDESDGSDVFEDAQERFDSNDEEYDDPENADLAADEAAAGDEDFEIASDNALGESDDEKLDEFVFRGSSQPRDKKKGGRSKRPTAADFISDEQEDNGDNEDEDEDEEDDDEEGGMDLGDEEDDEDGEEGFEGSEDDLLADLEGSEGSDDDEDEDEDEEEGDEDSEMDSDDSDEDSKPRRKSNKADARAEQRKLMSEGQKALSATLSAAAQQDAQKGVAVREQRQTFDGLLNIRIRLQKAIVASNSFSVVDTDDFEQNSEPYEAAEEAALKLLNTLDSFRTSLLPAGLAQAGDKRKRSEIDTSTSSEDIWEGIQETEQRALKYRKKVLETWSTKTRSTTVEVKSRNLISQQSIVASLEEQLLNTDRLIKRTRTPRSCAPAQVAKKLNEDPEIYDDADFYQLMLKQLVEQRTNDNGSTGAAAQPTVRWAAMKEAKTKKHVDRRASKGRKMRFNIHEKLQNFMAPEDRRMWEQDAVDRLFGTLFGQRMGLGEEASDEEMDDDVNAEEEGLRLFRN</sequence>
<evidence type="ECO:0000256" key="2">
    <source>
        <dbReference type="ARBA" id="ARBA00013850"/>
    </source>
</evidence>
<feature type="compositionally biased region" description="Acidic residues" evidence="3">
    <location>
        <begin position="409"/>
        <end position="418"/>
    </location>
</feature>
<dbReference type="GO" id="GO:0005730">
    <property type="term" value="C:nucleolus"/>
    <property type="evidence" value="ECO:0007669"/>
    <property type="project" value="TreeGrafter"/>
</dbReference>
<evidence type="ECO:0000313" key="7">
    <source>
        <dbReference type="EMBL" id="KAF0321525.1"/>
    </source>
</evidence>
<feature type="domain" description="Hemerythrin-like" evidence="4">
    <location>
        <begin position="34"/>
        <end position="153"/>
    </location>
</feature>
<feature type="compositionally biased region" description="Acidic residues" evidence="3">
    <location>
        <begin position="478"/>
        <end position="562"/>
    </location>
</feature>
<evidence type="ECO:0000259" key="5">
    <source>
        <dbReference type="Pfam" id="PF08164"/>
    </source>
</evidence>
<feature type="compositionally biased region" description="Basic residues" evidence="3">
    <location>
        <begin position="462"/>
        <end position="471"/>
    </location>
</feature>
<evidence type="ECO:0000256" key="1">
    <source>
        <dbReference type="ARBA" id="ARBA00008966"/>
    </source>
</evidence>
<evidence type="ECO:0000256" key="3">
    <source>
        <dbReference type="SAM" id="MobiDB-lite"/>
    </source>
</evidence>
<gene>
    <name evidence="7" type="ORF">GQ607_011195</name>
</gene>
<organism evidence="7 8">
    <name type="scientific">Colletotrichum asianum</name>
    <dbReference type="NCBI Taxonomy" id="702518"/>
    <lineage>
        <taxon>Eukaryota</taxon>
        <taxon>Fungi</taxon>
        <taxon>Dikarya</taxon>
        <taxon>Ascomycota</taxon>
        <taxon>Pezizomycotina</taxon>
        <taxon>Sordariomycetes</taxon>
        <taxon>Hypocreomycetidae</taxon>
        <taxon>Glomerellales</taxon>
        <taxon>Glomerellaceae</taxon>
        <taxon>Colletotrichum</taxon>
        <taxon>Colletotrichum gloeosporioides species complex</taxon>
    </lineage>
</organism>
<evidence type="ECO:0000259" key="4">
    <source>
        <dbReference type="Pfam" id="PF01814"/>
    </source>
</evidence>
<feature type="region of interest" description="Disordered" evidence="3">
    <location>
        <begin position="307"/>
        <end position="588"/>
    </location>
</feature>
<evidence type="ECO:0000313" key="8">
    <source>
        <dbReference type="Proteomes" id="UP000434172"/>
    </source>
</evidence>
<dbReference type="CDD" id="cd12108">
    <property type="entry name" value="Hr-like"/>
    <property type="match status" value="1"/>
</dbReference>
<dbReference type="InterPro" id="IPR025160">
    <property type="entry name" value="AATF"/>
</dbReference>
<dbReference type="PANTHER" id="PTHR15565:SF0">
    <property type="entry name" value="PROTEIN AATF"/>
    <property type="match status" value="1"/>
</dbReference>
<feature type="compositionally biased region" description="Acidic residues" evidence="3">
    <location>
        <begin position="390"/>
        <end position="401"/>
    </location>
</feature>
<feature type="compositionally biased region" description="Basic and acidic residues" evidence="3">
    <location>
        <begin position="571"/>
        <end position="583"/>
    </location>
</feature>
<protein>
    <recommendedName>
        <fullName evidence="2">Protein BFR2</fullName>
    </recommendedName>
</protein>
<feature type="region of interest" description="Disordered" evidence="3">
    <location>
        <begin position="877"/>
        <end position="901"/>
    </location>
</feature>
<proteinExistence type="inferred from homology"/>
<comment type="similarity">
    <text evidence="1">Belongs to the AATF family.</text>
</comment>
<dbReference type="OrthoDB" id="5783963at2759"/>
<feature type="compositionally biased region" description="Basic and acidic residues" evidence="3">
    <location>
        <begin position="309"/>
        <end position="331"/>
    </location>
</feature>
<evidence type="ECO:0000259" key="6">
    <source>
        <dbReference type="Pfam" id="PF13339"/>
    </source>
</evidence>
<reference evidence="7 8" key="1">
    <citation type="submission" date="2019-12" db="EMBL/GenBank/DDBJ databases">
        <title>A genome sequence resource for the geographically widespread anthracnose pathogen Colletotrichum asianum.</title>
        <authorList>
            <person name="Meng Y."/>
        </authorList>
    </citation>
    <scope>NUCLEOTIDE SEQUENCE [LARGE SCALE GENOMIC DNA]</scope>
    <source>
        <strain evidence="7 8">ICMP 18580</strain>
    </source>
</reference>
<dbReference type="Pfam" id="PF08164">
    <property type="entry name" value="TRAUB"/>
    <property type="match status" value="1"/>
</dbReference>
<dbReference type="PANTHER" id="PTHR15565">
    <property type="entry name" value="AATF PROTEIN APOPTOSIS ANTAGONIZING TRANSCRIPTION FACTOR"/>
    <property type="match status" value="1"/>
</dbReference>
<dbReference type="Pfam" id="PF13339">
    <property type="entry name" value="AATF-Che1"/>
    <property type="match status" value="1"/>
</dbReference>
<dbReference type="EMBL" id="WOWK01000070">
    <property type="protein sequence ID" value="KAF0321525.1"/>
    <property type="molecule type" value="Genomic_DNA"/>
</dbReference>
<feature type="compositionally biased region" description="Acidic residues" evidence="3">
    <location>
        <begin position="879"/>
        <end position="893"/>
    </location>
</feature>
<feature type="domain" description="AATF leucine zipper-containing" evidence="6">
    <location>
        <begin position="601"/>
        <end position="722"/>
    </location>
</feature>